<dbReference type="PANTHER" id="PTHR38035">
    <property type="entry name" value="UPF0070 PROTEIN YFGM"/>
    <property type="match status" value="1"/>
</dbReference>
<dbReference type="PANTHER" id="PTHR38035:SF1">
    <property type="entry name" value="ANCILLARY SECYEG TRANSLOCON SUBUNIT"/>
    <property type="match status" value="1"/>
</dbReference>
<dbReference type="EMBL" id="CCAZ020000001">
    <property type="protein sequence ID" value="CEG08287.1"/>
    <property type="molecule type" value="Genomic_DNA"/>
</dbReference>
<evidence type="ECO:0000313" key="10">
    <source>
        <dbReference type="EMBL" id="CEG08287.1"/>
    </source>
</evidence>
<dbReference type="AlphaFoldDB" id="A0A090MPU9"/>
<evidence type="ECO:0000256" key="5">
    <source>
        <dbReference type="ARBA" id="ARBA00022989"/>
    </source>
</evidence>
<proteinExistence type="predicted"/>
<evidence type="ECO:0000256" key="7">
    <source>
        <dbReference type="ARBA" id="ARBA00023186"/>
    </source>
</evidence>
<organism evidence="10 11">
    <name type="scientific">Afipia felis</name>
    <name type="common">Cat scratch disease bacillus</name>
    <dbReference type="NCBI Taxonomy" id="1035"/>
    <lineage>
        <taxon>Bacteria</taxon>
        <taxon>Pseudomonadati</taxon>
        <taxon>Pseudomonadota</taxon>
        <taxon>Alphaproteobacteria</taxon>
        <taxon>Hyphomicrobiales</taxon>
        <taxon>Nitrobacteraceae</taxon>
        <taxon>Afipia</taxon>
    </lineage>
</organism>
<evidence type="ECO:0000256" key="8">
    <source>
        <dbReference type="SAM" id="Phobius"/>
    </source>
</evidence>
<gene>
    <name evidence="10" type="ORF">BN961_01701</name>
</gene>
<evidence type="ECO:0000256" key="2">
    <source>
        <dbReference type="ARBA" id="ARBA00004236"/>
    </source>
</evidence>
<comment type="caution">
    <text evidence="10">The sequence shown here is derived from an EMBL/GenBank/DDBJ whole genome shotgun (WGS) entry which is preliminary data.</text>
</comment>
<feature type="domain" description="Ancillary SecYEG translocon subunit/Cell division coordinator CpoB TPR" evidence="9">
    <location>
        <begin position="18"/>
        <end position="154"/>
    </location>
</feature>
<evidence type="ECO:0000256" key="1">
    <source>
        <dbReference type="ARBA" id="ARBA00004167"/>
    </source>
</evidence>
<name>A0A090MPU9_AFIFE</name>
<dbReference type="InterPro" id="IPR018704">
    <property type="entry name" value="SecYEG/CpoB_TPR"/>
</dbReference>
<accession>A0A090MPU9</accession>
<sequence length="214" mass="23362">MSELFSEIDEDLRREQLKKLWDRYSLHFIVLIVLIVGGVGGWRAYQYFENQKAEAAGKAFEAAVALTDPAQAQAAFDKIASSKAQGYSTLARLHAAAEAAKQDSQKGIAAFDAVANDGKVEAPIREIARLRAASLLLDTAPYADIEKRLSDDASGTHTFRHSARELLALSAWRAKNNDAARKWLDMIGDDPQSPATLRRRAEALLALSPPAAKS</sequence>
<dbReference type="Pfam" id="PF09976">
    <property type="entry name" value="TPR_21"/>
    <property type="match status" value="1"/>
</dbReference>
<dbReference type="InterPro" id="IPR026039">
    <property type="entry name" value="YfgM"/>
</dbReference>
<evidence type="ECO:0000256" key="4">
    <source>
        <dbReference type="ARBA" id="ARBA00022692"/>
    </source>
</evidence>
<evidence type="ECO:0000313" key="11">
    <source>
        <dbReference type="Proteomes" id="UP000035762"/>
    </source>
</evidence>
<keyword evidence="6 8" id="KW-0472">Membrane</keyword>
<dbReference type="Proteomes" id="UP000035762">
    <property type="component" value="Unassembled WGS sequence"/>
</dbReference>
<keyword evidence="4 8" id="KW-0812">Transmembrane</keyword>
<evidence type="ECO:0000256" key="3">
    <source>
        <dbReference type="ARBA" id="ARBA00022475"/>
    </source>
</evidence>
<feature type="transmembrane region" description="Helical" evidence="8">
    <location>
        <begin position="24"/>
        <end position="42"/>
    </location>
</feature>
<reference evidence="10 11" key="1">
    <citation type="journal article" date="2014" name="Genome Announc.">
        <title>Genome Sequence of Afipia felis Strain 76713, Isolated in Hospital Water Using an Amoeba Co-Culture Procedure.</title>
        <authorList>
            <person name="Benamar S."/>
            <person name="La Scola B."/>
            <person name="Croce O."/>
        </authorList>
    </citation>
    <scope>NUCLEOTIDE SEQUENCE [LARGE SCALE GENOMIC DNA]</scope>
    <source>
        <strain evidence="10 11">76713</strain>
    </source>
</reference>
<dbReference type="RefSeq" id="WP_048756232.1">
    <property type="nucleotide sequence ID" value="NZ_CCAZ020000001.1"/>
</dbReference>
<comment type="subcellular location">
    <subcellularLocation>
        <location evidence="2">Cell membrane</location>
    </subcellularLocation>
    <subcellularLocation>
        <location evidence="1">Membrane</location>
        <topology evidence="1">Single-pass membrane protein</topology>
    </subcellularLocation>
</comment>
<keyword evidence="3" id="KW-1003">Cell membrane</keyword>
<dbReference type="STRING" id="1035.BN961_01701"/>
<keyword evidence="11" id="KW-1185">Reference proteome</keyword>
<keyword evidence="5 8" id="KW-1133">Transmembrane helix</keyword>
<evidence type="ECO:0000256" key="6">
    <source>
        <dbReference type="ARBA" id="ARBA00023136"/>
    </source>
</evidence>
<protein>
    <recommendedName>
        <fullName evidence="9">Ancillary SecYEG translocon subunit/Cell division coordinator CpoB TPR domain-containing protein</fullName>
    </recommendedName>
</protein>
<evidence type="ECO:0000259" key="9">
    <source>
        <dbReference type="Pfam" id="PF09976"/>
    </source>
</evidence>
<keyword evidence="7" id="KW-0143">Chaperone</keyword>
<dbReference type="OrthoDB" id="7173339at2"/>
<dbReference type="GO" id="GO:0005886">
    <property type="term" value="C:plasma membrane"/>
    <property type="evidence" value="ECO:0007669"/>
    <property type="project" value="UniProtKB-SubCell"/>
</dbReference>
<dbReference type="GO" id="GO:0044877">
    <property type="term" value="F:protein-containing complex binding"/>
    <property type="evidence" value="ECO:0007669"/>
    <property type="project" value="InterPro"/>
</dbReference>